<comment type="caution">
    <text evidence="9">The sequence shown here is derived from an EMBL/GenBank/DDBJ whole genome shotgun (WGS) entry which is preliminary data.</text>
</comment>
<feature type="domain" description="RRM" evidence="7">
    <location>
        <begin position="30"/>
        <end position="108"/>
    </location>
</feature>
<evidence type="ECO:0008006" key="11">
    <source>
        <dbReference type="Google" id="ProtNLM"/>
    </source>
</evidence>
<evidence type="ECO:0000313" key="9">
    <source>
        <dbReference type="EMBL" id="CAK9026896.1"/>
    </source>
</evidence>
<dbReference type="EMBL" id="CAXAMN010008890">
    <property type="protein sequence ID" value="CAK9026896.1"/>
    <property type="molecule type" value="Genomic_DNA"/>
</dbReference>
<feature type="domain" description="PABC" evidence="8">
    <location>
        <begin position="549"/>
        <end position="626"/>
    </location>
</feature>
<keyword evidence="10" id="KW-1185">Reference proteome</keyword>
<protein>
    <recommendedName>
        <fullName evidence="11">PABP</fullName>
    </recommendedName>
</protein>
<accession>A0ABP0KJ80</accession>
<dbReference type="CDD" id="cd12378">
    <property type="entry name" value="RRM1_I_PABPs"/>
    <property type="match status" value="1"/>
</dbReference>
<dbReference type="InterPro" id="IPR045305">
    <property type="entry name" value="RRM2_I_PABPs"/>
</dbReference>
<dbReference type="InterPro" id="IPR002004">
    <property type="entry name" value="PABP_HYD_C"/>
</dbReference>
<evidence type="ECO:0000256" key="6">
    <source>
        <dbReference type="SAM" id="MobiDB-lite"/>
    </source>
</evidence>
<dbReference type="CDD" id="cd12379">
    <property type="entry name" value="RRM2_I_PABPs"/>
    <property type="match status" value="1"/>
</dbReference>
<comment type="similarity">
    <text evidence="1">Belongs to the polyadenylate-binding protein type-1 family.</text>
</comment>
<dbReference type="InterPro" id="IPR036053">
    <property type="entry name" value="PABP-dom"/>
</dbReference>
<reference evidence="9 10" key="1">
    <citation type="submission" date="2024-02" db="EMBL/GenBank/DDBJ databases">
        <authorList>
            <person name="Chen Y."/>
            <person name="Shah S."/>
            <person name="Dougan E. K."/>
            <person name="Thang M."/>
            <person name="Chan C."/>
        </authorList>
    </citation>
    <scope>NUCLEOTIDE SEQUENCE [LARGE SCALE GENOMIC DNA]</scope>
</reference>
<dbReference type="InterPro" id="IPR035979">
    <property type="entry name" value="RBD_domain_sf"/>
</dbReference>
<evidence type="ECO:0000256" key="2">
    <source>
        <dbReference type="ARBA" id="ARBA00022737"/>
    </source>
</evidence>
<feature type="compositionally biased region" description="Low complexity" evidence="6">
    <location>
        <begin position="551"/>
        <end position="561"/>
    </location>
</feature>
<evidence type="ECO:0000313" key="10">
    <source>
        <dbReference type="Proteomes" id="UP001642484"/>
    </source>
</evidence>
<feature type="domain" description="RRM" evidence="7">
    <location>
        <begin position="338"/>
        <end position="415"/>
    </location>
</feature>
<feature type="region of interest" description="Disordered" evidence="6">
    <location>
        <begin position="309"/>
        <end position="337"/>
    </location>
</feature>
<dbReference type="CDD" id="cd00590">
    <property type="entry name" value="RRM_SF"/>
    <property type="match status" value="1"/>
</dbReference>
<evidence type="ECO:0000256" key="4">
    <source>
        <dbReference type="PROSITE-ProRule" id="PRU00176"/>
    </source>
</evidence>
<feature type="compositionally biased region" description="Basic and acidic residues" evidence="6">
    <location>
        <begin position="285"/>
        <end position="295"/>
    </location>
</feature>
<dbReference type="SUPFAM" id="SSF54928">
    <property type="entry name" value="RNA-binding domain, RBD"/>
    <property type="match status" value="3"/>
</dbReference>
<feature type="compositionally biased region" description="Basic and acidic residues" evidence="6">
    <location>
        <begin position="310"/>
        <end position="334"/>
    </location>
</feature>
<gene>
    <name evidence="9" type="ORF">CCMP2556_LOCUS16543</name>
</gene>
<feature type="domain" description="RRM" evidence="7">
    <location>
        <begin position="208"/>
        <end position="291"/>
    </location>
</feature>
<feature type="coiled-coil region" evidence="5">
    <location>
        <begin position="600"/>
        <end position="627"/>
    </location>
</feature>
<dbReference type="SMART" id="SM00517">
    <property type="entry name" value="PolyA"/>
    <property type="match status" value="1"/>
</dbReference>
<feature type="region of interest" description="Disordered" evidence="6">
    <location>
        <begin position="415"/>
        <end position="461"/>
    </location>
</feature>
<dbReference type="PROSITE" id="PS51309">
    <property type="entry name" value="PABC"/>
    <property type="match status" value="1"/>
</dbReference>
<dbReference type="SMART" id="SM00360">
    <property type="entry name" value="RRM"/>
    <property type="match status" value="4"/>
</dbReference>
<feature type="domain" description="RRM" evidence="7">
    <location>
        <begin position="118"/>
        <end position="190"/>
    </location>
</feature>
<evidence type="ECO:0000256" key="5">
    <source>
        <dbReference type="SAM" id="Coils"/>
    </source>
</evidence>
<dbReference type="SUPFAM" id="SSF63570">
    <property type="entry name" value="PABC (PABP) domain"/>
    <property type="match status" value="1"/>
</dbReference>
<feature type="compositionally biased region" description="Basic and acidic residues" evidence="6">
    <location>
        <begin position="420"/>
        <end position="442"/>
    </location>
</feature>
<name>A0ABP0KJ80_9DINO</name>
<feature type="region of interest" description="Disordered" evidence="6">
    <location>
        <begin position="1"/>
        <end position="22"/>
    </location>
</feature>
<dbReference type="InterPro" id="IPR034364">
    <property type="entry name" value="PABP_RRM1"/>
</dbReference>
<sequence length="629" mass="68012">MADVAAAKPASAAPAEAPGGAEPPSSLQFASLYVGDLHMDCTEALLYEAFSRAGNVASCRVCRDSATRRSLGYAYVNYYSVQDAERALQTLNYMSIRGKPIRVMWSQRDPERRRNTASNVFVKGLDLSIDTKALHDTFSIFGNILSCKVATNSVGKSRGYGFVHYESEEAAKEAIAQVNGKQIEGSTVFVGPFIKREQRDAEAAESYTNLYVKNFPDSWDDAKVSDVFSEFGEVASSVLLTNDDGKRFALVNFQSPDAAKAAVEALHRKDLRDPEEAEKEEEPPDAEKAEAEEAVDKVPPHLLYVQRAQTRSERRAALEEDRRRNQAGKGEGKGKGGIRLCIRNLSEDVTSEQLREAVEPYGTIHAVFLKTDDMGKNRGVGFVVISSQEEAQKAIDELDGKDLLGKPLSVVFSERRRKGEKGEGKGEKGEGFKGPRNDEKGKGKGRRSKGQGGKGAPSFAQGVMLGPGMPGMMPMPRPGMPGGMPMMGLPPMMAGLPPFPRPCQVGLPPFPPAVPMAHPHAAHAHAHAALRPPLPVGGAMLPAGGLGDRSQPPAAQAQKQQLGVPRTGEPERLYHQIARLHPSMAGKLTGMMLELGPDEILSLLNSEEKLKQKIQEAEQILQKTKGGAS</sequence>
<feature type="region of interest" description="Disordered" evidence="6">
    <location>
        <begin position="542"/>
        <end position="568"/>
    </location>
</feature>
<evidence type="ECO:0000259" key="8">
    <source>
        <dbReference type="PROSITE" id="PS51309"/>
    </source>
</evidence>
<evidence type="ECO:0000259" key="7">
    <source>
        <dbReference type="PROSITE" id="PS50102"/>
    </source>
</evidence>
<dbReference type="Gene3D" id="1.10.1900.10">
    <property type="entry name" value="c-terminal domain of poly(a) binding protein"/>
    <property type="match status" value="1"/>
</dbReference>
<dbReference type="InterPro" id="IPR012677">
    <property type="entry name" value="Nucleotide-bd_a/b_plait_sf"/>
</dbReference>
<keyword evidence="3 4" id="KW-0694">RNA-binding</keyword>
<keyword evidence="5" id="KW-0175">Coiled coil</keyword>
<dbReference type="PANTHER" id="PTHR24012">
    <property type="entry name" value="RNA BINDING PROTEIN"/>
    <property type="match status" value="1"/>
</dbReference>
<feature type="region of interest" description="Disordered" evidence="6">
    <location>
        <begin position="270"/>
        <end position="295"/>
    </location>
</feature>
<dbReference type="Gene3D" id="3.30.70.330">
    <property type="match status" value="4"/>
</dbReference>
<proteinExistence type="inferred from homology"/>
<dbReference type="Pfam" id="PF00076">
    <property type="entry name" value="RRM_1"/>
    <property type="match status" value="4"/>
</dbReference>
<dbReference type="Proteomes" id="UP001642484">
    <property type="component" value="Unassembled WGS sequence"/>
</dbReference>
<organism evidence="9 10">
    <name type="scientific">Durusdinium trenchii</name>
    <dbReference type="NCBI Taxonomy" id="1381693"/>
    <lineage>
        <taxon>Eukaryota</taxon>
        <taxon>Sar</taxon>
        <taxon>Alveolata</taxon>
        <taxon>Dinophyceae</taxon>
        <taxon>Suessiales</taxon>
        <taxon>Symbiodiniaceae</taxon>
        <taxon>Durusdinium</taxon>
    </lineage>
</organism>
<evidence type="ECO:0000256" key="3">
    <source>
        <dbReference type="ARBA" id="ARBA00022884"/>
    </source>
</evidence>
<dbReference type="InterPro" id="IPR000504">
    <property type="entry name" value="RRM_dom"/>
</dbReference>
<keyword evidence="2" id="KW-0677">Repeat</keyword>
<dbReference type="Pfam" id="PF00658">
    <property type="entry name" value="MLLE"/>
    <property type="match status" value="1"/>
</dbReference>
<evidence type="ECO:0000256" key="1">
    <source>
        <dbReference type="ARBA" id="ARBA00008557"/>
    </source>
</evidence>
<feature type="compositionally biased region" description="Acidic residues" evidence="6">
    <location>
        <begin position="275"/>
        <end position="284"/>
    </location>
</feature>
<dbReference type="PROSITE" id="PS50102">
    <property type="entry name" value="RRM"/>
    <property type="match status" value="4"/>
</dbReference>